<feature type="region of interest" description="Disordered" evidence="1">
    <location>
        <begin position="1"/>
        <end position="23"/>
    </location>
</feature>
<dbReference type="EMBL" id="MDEJ01000013">
    <property type="protein sequence ID" value="PPU98630.1"/>
    <property type="molecule type" value="Genomic_DNA"/>
</dbReference>
<evidence type="ECO:0000313" key="2">
    <source>
        <dbReference type="EMBL" id="PPU98630.1"/>
    </source>
</evidence>
<protein>
    <submittedName>
        <fullName evidence="2">Uncharacterized protein</fullName>
    </submittedName>
</protein>
<dbReference type="Proteomes" id="UP000239939">
    <property type="component" value="Unassembled WGS sequence"/>
</dbReference>
<proteinExistence type="predicted"/>
<evidence type="ECO:0000256" key="1">
    <source>
        <dbReference type="SAM" id="MobiDB-lite"/>
    </source>
</evidence>
<name>A0A2S7EZL9_9XANT</name>
<sequence length="143" mass="16214">MMRLDHQKISVDGNSGPTDMGRRRDMSQIASSLSASTGMDPVSLEYENVSYKKSLMGGLHETRRDALRDLGKKIDEMGSCIFAKGAHVLMLDGVREYKGKFYLSIREPFHGEVLEFKDTKEFFRDNSGVRDKVSFQAIFLKKP</sequence>
<accession>A0A2S7EZL9</accession>
<gene>
    <name evidence="2" type="ORF">XpopCFBP1817_03680</name>
</gene>
<dbReference type="AlphaFoldDB" id="A0A2S7EZL9"/>
<keyword evidence="3" id="KW-1185">Reference proteome</keyword>
<reference evidence="3" key="1">
    <citation type="submission" date="2016-08" db="EMBL/GenBank/DDBJ databases">
        <authorList>
            <person name="Merda D."/>
            <person name="Briand M."/>
            <person name="Taghouti G."/>
            <person name="Carrere S."/>
            <person name="Gouzy J."/>
            <person name="Portier P."/>
            <person name="Jacques M.-A."/>
            <person name="Fischer-Le Saux M."/>
        </authorList>
    </citation>
    <scope>NUCLEOTIDE SEQUENCE [LARGE SCALE GENOMIC DNA]</scope>
    <source>
        <strain evidence="3">CFBP1817</strain>
    </source>
</reference>
<comment type="caution">
    <text evidence="2">The sequence shown here is derived from an EMBL/GenBank/DDBJ whole genome shotgun (WGS) entry which is preliminary data.</text>
</comment>
<evidence type="ECO:0000313" key="3">
    <source>
        <dbReference type="Proteomes" id="UP000239939"/>
    </source>
</evidence>
<organism evidence="2 3">
    <name type="scientific">Xanthomonas populi</name>
    <dbReference type="NCBI Taxonomy" id="53414"/>
    <lineage>
        <taxon>Bacteria</taxon>
        <taxon>Pseudomonadati</taxon>
        <taxon>Pseudomonadota</taxon>
        <taxon>Gammaproteobacteria</taxon>
        <taxon>Lysobacterales</taxon>
        <taxon>Lysobacteraceae</taxon>
        <taxon>Xanthomonas</taxon>
    </lineage>
</organism>